<name>A0A4U0EXK9_9FLAO</name>
<keyword evidence="1" id="KW-0812">Transmembrane</keyword>
<sequence length="81" mass="9049">METKRTNKELLAKGLKKMVVSLVMMFAGPTLFYIVTTNKDKPLYIPLLIISLIICVGAIFFAFKGLKIIMNSMFGEKSSSN</sequence>
<feature type="transmembrane region" description="Helical" evidence="1">
    <location>
        <begin position="20"/>
        <end position="37"/>
    </location>
</feature>
<accession>A0A4U0EXK9</accession>
<comment type="caution">
    <text evidence="2">The sequence shown here is derived from an EMBL/GenBank/DDBJ whole genome shotgun (WGS) entry which is preliminary data.</text>
</comment>
<dbReference type="EMBL" id="SUPL01000004">
    <property type="protein sequence ID" value="TJY36124.1"/>
    <property type="molecule type" value="Genomic_DNA"/>
</dbReference>
<dbReference type="Proteomes" id="UP000307657">
    <property type="component" value="Unassembled WGS sequence"/>
</dbReference>
<dbReference type="Pfam" id="PF19589">
    <property type="entry name" value="DUF6095"/>
    <property type="match status" value="1"/>
</dbReference>
<dbReference type="AlphaFoldDB" id="A0A4U0EXK9"/>
<evidence type="ECO:0000313" key="2">
    <source>
        <dbReference type="EMBL" id="TJY36124.1"/>
    </source>
</evidence>
<reference evidence="2 3" key="1">
    <citation type="submission" date="2019-04" db="EMBL/GenBank/DDBJ databases">
        <title>Lacinutrix sp. nov., isolated from marine water.</title>
        <authorList>
            <person name="Kim W."/>
        </authorList>
    </citation>
    <scope>NUCLEOTIDE SEQUENCE [LARGE SCALE GENOMIC DNA]</scope>
    <source>
        <strain evidence="2 3">CAU 1491</strain>
    </source>
</reference>
<evidence type="ECO:0000256" key="1">
    <source>
        <dbReference type="SAM" id="Phobius"/>
    </source>
</evidence>
<dbReference type="InterPro" id="IPR046077">
    <property type="entry name" value="DUF6095"/>
</dbReference>
<evidence type="ECO:0000313" key="3">
    <source>
        <dbReference type="Proteomes" id="UP000307657"/>
    </source>
</evidence>
<protein>
    <submittedName>
        <fullName evidence="2">Uncharacterized protein</fullName>
    </submittedName>
</protein>
<feature type="transmembrane region" description="Helical" evidence="1">
    <location>
        <begin position="43"/>
        <end position="63"/>
    </location>
</feature>
<organism evidence="2 3">
    <name type="scientific">Pontimicrobium aquaticum</name>
    <dbReference type="NCBI Taxonomy" id="2565367"/>
    <lineage>
        <taxon>Bacteria</taxon>
        <taxon>Pseudomonadati</taxon>
        <taxon>Bacteroidota</taxon>
        <taxon>Flavobacteriia</taxon>
        <taxon>Flavobacteriales</taxon>
        <taxon>Flavobacteriaceae</taxon>
        <taxon>Pontimicrobium</taxon>
    </lineage>
</organism>
<dbReference type="OrthoDB" id="1447634at2"/>
<gene>
    <name evidence="2" type="ORF">E5167_09705</name>
</gene>
<keyword evidence="1" id="KW-0472">Membrane</keyword>
<keyword evidence="1" id="KW-1133">Transmembrane helix</keyword>
<proteinExistence type="predicted"/>
<keyword evidence="3" id="KW-1185">Reference proteome</keyword>
<dbReference type="RefSeq" id="WP_136843499.1">
    <property type="nucleotide sequence ID" value="NZ_SUPL01000004.1"/>
</dbReference>